<evidence type="ECO:0000313" key="1">
    <source>
        <dbReference type="EMBL" id="BCI87648.1"/>
    </source>
</evidence>
<evidence type="ECO:0008006" key="3">
    <source>
        <dbReference type="Google" id="ProtNLM"/>
    </source>
</evidence>
<reference evidence="1 2" key="1">
    <citation type="submission" date="2020-07" db="EMBL/GenBank/DDBJ databases">
        <title>Mycobacterium kansasii (former subtype) with zoonotic potential isolated from diseased indoor pet cat, Japan.</title>
        <authorList>
            <person name="Fukano H."/>
            <person name="Terazono T."/>
            <person name="Hoshino Y."/>
        </authorList>
    </citation>
    <scope>NUCLEOTIDE SEQUENCE [LARGE SCALE GENOMIC DNA]</scope>
    <source>
        <strain evidence="1 2">Kuro-I</strain>
    </source>
</reference>
<dbReference type="EMBL" id="AP023343">
    <property type="protein sequence ID" value="BCI87648.1"/>
    <property type="molecule type" value="Genomic_DNA"/>
</dbReference>
<accession>A0A7G1IGI4</accession>
<dbReference type="PANTHER" id="PTHR39683">
    <property type="entry name" value="CONSERVED PROTEIN TB16.3"/>
    <property type="match status" value="1"/>
</dbReference>
<sequence length="116" mass="12859">MGSRVQKVEVLRADSAGRITRARMVVEAAIIKGPHVLEFLWAPNGKELSWTLTQSNTVRSLVGRYTLIPKDYGTEVSYQLTIDLRVSVPGIIKRRAERAVIDTALKALKARVESLG</sequence>
<name>A0A7G1IGI4_MYCKA</name>
<dbReference type="AlphaFoldDB" id="A0A7G1IGI4"/>
<organism evidence="1 2">
    <name type="scientific">Mycobacterium kansasii</name>
    <dbReference type="NCBI Taxonomy" id="1768"/>
    <lineage>
        <taxon>Bacteria</taxon>
        <taxon>Bacillati</taxon>
        <taxon>Actinomycetota</taxon>
        <taxon>Actinomycetes</taxon>
        <taxon>Mycobacteriales</taxon>
        <taxon>Mycobacteriaceae</taxon>
        <taxon>Mycobacterium</taxon>
    </lineage>
</organism>
<evidence type="ECO:0000313" key="2">
    <source>
        <dbReference type="Proteomes" id="UP000516380"/>
    </source>
</evidence>
<proteinExistence type="predicted"/>
<dbReference type="Proteomes" id="UP000516380">
    <property type="component" value="Chromosome"/>
</dbReference>
<keyword evidence="2" id="KW-1185">Reference proteome</keyword>
<protein>
    <recommendedName>
        <fullName evidence="3">Polyketide cyclase / dehydrase and lipid transport family protein</fullName>
    </recommendedName>
</protein>
<gene>
    <name evidence="1" type="ORF">NIIDMKKI_28540</name>
</gene>
<dbReference type="PANTHER" id="PTHR39683:SF4">
    <property type="entry name" value="COENZYME Q-BINDING PROTEIN COQ10 START DOMAIN-CONTAINING PROTEIN"/>
    <property type="match status" value="1"/>
</dbReference>
<dbReference type="Gene3D" id="3.30.530.20">
    <property type="match status" value="1"/>
</dbReference>
<dbReference type="SUPFAM" id="SSF55961">
    <property type="entry name" value="Bet v1-like"/>
    <property type="match status" value="1"/>
</dbReference>
<dbReference type="InterPro" id="IPR023393">
    <property type="entry name" value="START-like_dom_sf"/>
</dbReference>